<comment type="subcellular location">
    <subcellularLocation>
        <location evidence="1">Membrane</location>
    </subcellularLocation>
</comment>
<keyword evidence="8" id="KW-1185">Reference proteome</keyword>
<dbReference type="GO" id="GO:0016020">
    <property type="term" value="C:membrane"/>
    <property type="evidence" value="ECO:0007669"/>
    <property type="project" value="UniProtKB-SubCell"/>
</dbReference>
<evidence type="ECO:0000256" key="1">
    <source>
        <dbReference type="ARBA" id="ARBA00004370"/>
    </source>
</evidence>
<dbReference type="SUPFAM" id="SSF81321">
    <property type="entry name" value="Family A G protein-coupled receptor-like"/>
    <property type="match status" value="1"/>
</dbReference>
<sequence length="498" mass="57968">MISETLCSILLSEETDLEDAITSVYFTKLILNGTSDANRVSFVNQITYGYIAPVIISFGIIGDIMTVATLTRSLFKRSSIIYTYLILLAITDLASFFYYFLPFLQIFPNIILRIIHFFSTLLSVIPMILWLLNYRLCSYPSAFYYAHIGFPLVNAFMGTSVWIVVFLTMSQSMAVCHPFHYPYLRYVTDKRRKMCLLLVSISYVMNFCIYAPWAVKRVVYEIPSEIASCRFLVCDRRIETWYTAYEWCRETISRLLPFVLVAYFNAKILITYRNTKKERFKRLASNKQKISMRSEREEKQLFKLLFSIIIIFFVCTIPAAPLTIFVSDKQSFNVPFQIIRAIINVMEFTKFALNFYFYCLINPNIRLICFHMIRCRSMKQPPRIFGQSMHPISQYTKRRYFSTCDSKPFNGSINFSRLPTIIKTENDTMDDSDKRLTMTSDNLVDELVLKTMSEDAENDSNIASTTINNIFRSDTPIVITTDNSEEIRLMIDGHSSMV</sequence>
<evidence type="ECO:0000256" key="4">
    <source>
        <dbReference type="ARBA" id="ARBA00023136"/>
    </source>
</evidence>
<evidence type="ECO:0000256" key="2">
    <source>
        <dbReference type="ARBA" id="ARBA00022692"/>
    </source>
</evidence>
<dbReference type="EnsemblMetazoa" id="OVOC3309.1">
    <property type="protein sequence ID" value="OVOC3309.1"/>
    <property type="gene ID" value="WBGene00240118"/>
</dbReference>
<feature type="transmembrane region" description="Helical" evidence="5">
    <location>
        <begin position="48"/>
        <end position="68"/>
    </location>
</feature>
<keyword evidence="2 5" id="KW-0812">Transmembrane</keyword>
<feature type="transmembrane region" description="Helical" evidence="5">
    <location>
        <begin position="144"/>
        <end position="167"/>
    </location>
</feature>
<accession>A0A8R1XWB7</accession>
<evidence type="ECO:0000313" key="8">
    <source>
        <dbReference type="Proteomes" id="UP000024404"/>
    </source>
</evidence>
<evidence type="ECO:0000256" key="5">
    <source>
        <dbReference type="SAM" id="Phobius"/>
    </source>
</evidence>
<keyword evidence="4 5" id="KW-0472">Membrane</keyword>
<dbReference type="Proteomes" id="UP000024404">
    <property type="component" value="Unassembled WGS sequence"/>
</dbReference>
<dbReference type="PANTHER" id="PTHR47760">
    <property type="entry name" value="G-PROTEIN COUPLED RECEPTOR B0563.6-LIKE PROTEIN-RELATED"/>
    <property type="match status" value="1"/>
</dbReference>
<name>A0A8R1XWB7_ONCVO</name>
<feature type="transmembrane region" description="Helical" evidence="5">
    <location>
        <begin position="255"/>
        <end position="272"/>
    </location>
</feature>
<dbReference type="CDD" id="cd14978">
    <property type="entry name" value="7tmA_FMRFamide_R-like"/>
    <property type="match status" value="1"/>
</dbReference>
<dbReference type="EMBL" id="CMVM020000083">
    <property type="status" value="NOT_ANNOTATED_CDS"/>
    <property type="molecule type" value="Genomic_DNA"/>
</dbReference>
<evidence type="ECO:0000259" key="6">
    <source>
        <dbReference type="PROSITE" id="PS50262"/>
    </source>
</evidence>
<dbReference type="PANTHER" id="PTHR47760:SF1">
    <property type="entry name" value="G-PROTEIN COUPLED RECEPTORS FAMILY 1 PROFILE DOMAIN-CONTAINING PROTEIN"/>
    <property type="match status" value="1"/>
</dbReference>
<reference evidence="8" key="1">
    <citation type="submission" date="2013-10" db="EMBL/GenBank/DDBJ databases">
        <title>Genome sequencing of Onchocerca volvulus.</title>
        <authorList>
            <person name="Cotton J."/>
            <person name="Tsai J."/>
            <person name="Stanley E."/>
            <person name="Tracey A."/>
            <person name="Holroyd N."/>
            <person name="Lustigman S."/>
            <person name="Berriman M."/>
        </authorList>
    </citation>
    <scope>NUCLEOTIDE SEQUENCE</scope>
</reference>
<proteinExistence type="predicted"/>
<feature type="transmembrane region" description="Helical" evidence="5">
    <location>
        <begin position="301"/>
        <end position="326"/>
    </location>
</feature>
<dbReference type="Gene3D" id="1.20.1070.10">
    <property type="entry name" value="Rhodopsin 7-helix transmembrane proteins"/>
    <property type="match status" value="1"/>
</dbReference>
<feature type="transmembrane region" description="Helical" evidence="5">
    <location>
        <begin position="80"/>
        <end position="101"/>
    </location>
</feature>
<dbReference type="AlphaFoldDB" id="A0A8R1XWB7"/>
<keyword evidence="3 5" id="KW-1133">Transmembrane helix</keyword>
<protein>
    <submittedName>
        <fullName evidence="7">G_PROTEIN_RECEP_F1_2 domain-containing protein</fullName>
    </submittedName>
</protein>
<reference evidence="7" key="2">
    <citation type="submission" date="2022-06" db="UniProtKB">
        <authorList>
            <consortium name="EnsemblMetazoa"/>
        </authorList>
    </citation>
    <scope>IDENTIFICATION</scope>
</reference>
<feature type="transmembrane region" description="Helical" evidence="5">
    <location>
        <begin position="110"/>
        <end position="132"/>
    </location>
</feature>
<dbReference type="PROSITE" id="PS50262">
    <property type="entry name" value="G_PROTEIN_RECEP_F1_2"/>
    <property type="match status" value="1"/>
</dbReference>
<evidence type="ECO:0000313" key="7">
    <source>
        <dbReference type="EnsemblMetazoa" id="OVOC3309.1"/>
    </source>
</evidence>
<dbReference type="OMA" id="NIINLMI"/>
<feature type="transmembrane region" description="Helical" evidence="5">
    <location>
        <begin position="195"/>
        <end position="215"/>
    </location>
</feature>
<organism evidence="7 8">
    <name type="scientific">Onchocerca volvulus</name>
    <dbReference type="NCBI Taxonomy" id="6282"/>
    <lineage>
        <taxon>Eukaryota</taxon>
        <taxon>Metazoa</taxon>
        <taxon>Ecdysozoa</taxon>
        <taxon>Nematoda</taxon>
        <taxon>Chromadorea</taxon>
        <taxon>Rhabditida</taxon>
        <taxon>Spirurina</taxon>
        <taxon>Spiruromorpha</taxon>
        <taxon>Filarioidea</taxon>
        <taxon>Onchocercidae</taxon>
        <taxon>Onchocerca</taxon>
    </lineage>
</organism>
<dbReference type="InterPro" id="IPR053093">
    <property type="entry name" value="GPCR-like"/>
</dbReference>
<dbReference type="InterPro" id="IPR017452">
    <property type="entry name" value="GPCR_Rhodpsn_7TM"/>
</dbReference>
<feature type="domain" description="G-protein coupled receptors family 1 profile" evidence="6">
    <location>
        <begin position="62"/>
        <end position="358"/>
    </location>
</feature>
<evidence type="ECO:0000256" key="3">
    <source>
        <dbReference type="ARBA" id="ARBA00022989"/>
    </source>
</evidence>